<dbReference type="Pfam" id="PF00027">
    <property type="entry name" value="cNMP_binding"/>
    <property type="match status" value="1"/>
</dbReference>
<organism evidence="2 3">
    <name type="scientific">Candidatus Entotheonella gemina</name>
    <dbReference type="NCBI Taxonomy" id="1429439"/>
    <lineage>
        <taxon>Bacteria</taxon>
        <taxon>Pseudomonadati</taxon>
        <taxon>Nitrospinota/Tectimicrobiota group</taxon>
        <taxon>Candidatus Tectimicrobiota</taxon>
        <taxon>Candidatus Entotheonellia</taxon>
        <taxon>Candidatus Entotheonellales</taxon>
        <taxon>Candidatus Entotheonellaceae</taxon>
        <taxon>Candidatus Entotheonella</taxon>
    </lineage>
</organism>
<dbReference type="CDD" id="cd00038">
    <property type="entry name" value="CAP_ED"/>
    <property type="match status" value="1"/>
</dbReference>
<keyword evidence="3" id="KW-1185">Reference proteome</keyword>
<evidence type="ECO:0000313" key="3">
    <source>
        <dbReference type="Proteomes" id="UP000019140"/>
    </source>
</evidence>
<gene>
    <name evidence="2" type="ORF">ETSY2_05190</name>
</gene>
<dbReference type="PANTHER" id="PTHR23011:SF28">
    <property type="entry name" value="CYCLIC NUCLEOTIDE-BINDING DOMAIN CONTAINING PROTEIN"/>
    <property type="match status" value="1"/>
</dbReference>
<dbReference type="EMBL" id="AZHX01000212">
    <property type="protein sequence ID" value="ETX08478.1"/>
    <property type="molecule type" value="Genomic_DNA"/>
</dbReference>
<dbReference type="InterPro" id="IPR018490">
    <property type="entry name" value="cNMP-bd_dom_sf"/>
</dbReference>
<protein>
    <recommendedName>
        <fullName evidence="1">Cyclic nucleotide-binding domain-containing protein</fullName>
    </recommendedName>
</protein>
<dbReference type="SUPFAM" id="SSF82689">
    <property type="entry name" value="Mechanosensitive channel protein MscS (YggB), C-terminal domain"/>
    <property type="match status" value="1"/>
</dbReference>
<accession>W4ME33</accession>
<dbReference type="Gene3D" id="3.30.70.100">
    <property type="match status" value="1"/>
</dbReference>
<reference evidence="2 3" key="1">
    <citation type="journal article" date="2014" name="Nature">
        <title>An environmental bacterial taxon with a large and distinct metabolic repertoire.</title>
        <authorList>
            <person name="Wilson M.C."/>
            <person name="Mori T."/>
            <person name="Ruckert C."/>
            <person name="Uria A.R."/>
            <person name="Helf M.J."/>
            <person name="Takada K."/>
            <person name="Gernert C."/>
            <person name="Steffens U.A."/>
            <person name="Heycke N."/>
            <person name="Schmitt S."/>
            <person name="Rinke C."/>
            <person name="Helfrich E.J."/>
            <person name="Brachmann A.O."/>
            <person name="Gurgui C."/>
            <person name="Wakimoto T."/>
            <person name="Kracht M."/>
            <person name="Crusemann M."/>
            <person name="Hentschel U."/>
            <person name="Abe I."/>
            <person name="Matsunaga S."/>
            <person name="Kalinowski J."/>
            <person name="Takeyama H."/>
            <person name="Piel J."/>
        </authorList>
    </citation>
    <scope>NUCLEOTIDE SEQUENCE [LARGE SCALE GENOMIC DNA]</scope>
    <source>
        <strain evidence="3">TSY2</strain>
    </source>
</reference>
<feature type="domain" description="Cyclic nucleotide-binding" evidence="1">
    <location>
        <begin position="114"/>
        <end position="217"/>
    </location>
</feature>
<dbReference type="SMART" id="SM00100">
    <property type="entry name" value="cNMP"/>
    <property type="match status" value="1"/>
</dbReference>
<dbReference type="AlphaFoldDB" id="W4ME33"/>
<dbReference type="GO" id="GO:0016020">
    <property type="term" value="C:membrane"/>
    <property type="evidence" value="ECO:0007669"/>
    <property type="project" value="InterPro"/>
</dbReference>
<dbReference type="InterPro" id="IPR014710">
    <property type="entry name" value="RmlC-like_jellyroll"/>
</dbReference>
<dbReference type="Proteomes" id="UP000019140">
    <property type="component" value="Unassembled WGS sequence"/>
</dbReference>
<dbReference type="InterPro" id="IPR000595">
    <property type="entry name" value="cNMP-bd_dom"/>
</dbReference>
<name>W4ME33_9BACT</name>
<dbReference type="SUPFAM" id="SSF51206">
    <property type="entry name" value="cAMP-binding domain-like"/>
    <property type="match status" value="1"/>
</dbReference>
<dbReference type="InterPro" id="IPR011066">
    <property type="entry name" value="MscS_channel_C_sf"/>
</dbReference>
<dbReference type="HOGENOM" id="CLU_1052462_0_0_7"/>
<dbReference type="PRINTS" id="PR00103">
    <property type="entry name" value="CAMPKINASE"/>
</dbReference>
<comment type="caution">
    <text evidence="2">The sequence shown here is derived from an EMBL/GenBank/DDBJ whole genome shotgun (WGS) entry which is preliminary data.</text>
</comment>
<dbReference type="PROSITE" id="PS50042">
    <property type="entry name" value="CNMP_BINDING_3"/>
    <property type="match status" value="1"/>
</dbReference>
<sequence>MRHMIHFSHDDPPNVVKQVIMGVLESVDEILADPAPEVMTYAYEENAIVYRMSFYLDFWDWVPARDHVYTQLYYAIRRHGLTLARPLAFRGGINALKPQKSVQQIADTLRASSLFASLPPETIDGLVTATSVHDYAENEHIVRQGKPDDGFYVIVTGEVTVTMQVGAGPVQHIAYHTAGDFFGEMALLGNEPSPVGVIAATDVRVLIIDGHAITQLLDQSPQFALEMNFFIEKRQTHINTMVGVETERRNQTARHDWISMIKKL</sequence>
<evidence type="ECO:0000313" key="2">
    <source>
        <dbReference type="EMBL" id="ETX08478.1"/>
    </source>
</evidence>
<dbReference type="Gene3D" id="2.60.120.10">
    <property type="entry name" value="Jelly Rolls"/>
    <property type="match status" value="1"/>
</dbReference>
<dbReference type="PANTHER" id="PTHR23011">
    <property type="entry name" value="CYCLIC NUCLEOTIDE-BINDING DOMAIN CONTAINING PROTEIN"/>
    <property type="match status" value="1"/>
</dbReference>
<proteinExistence type="predicted"/>
<evidence type="ECO:0000259" key="1">
    <source>
        <dbReference type="PROSITE" id="PS50042"/>
    </source>
</evidence>